<organism evidence="8 9">
    <name type="scientific">Helicocarpus griseus UAMH5409</name>
    <dbReference type="NCBI Taxonomy" id="1447875"/>
    <lineage>
        <taxon>Eukaryota</taxon>
        <taxon>Fungi</taxon>
        <taxon>Dikarya</taxon>
        <taxon>Ascomycota</taxon>
        <taxon>Pezizomycotina</taxon>
        <taxon>Eurotiomycetes</taxon>
        <taxon>Eurotiomycetidae</taxon>
        <taxon>Onygenales</taxon>
        <taxon>Ajellomycetaceae</taxon>
        <taxon>Helicocarpus</taxon>
    </lineage>
</organism>
<dbReference type="OrthoDB" id="5422068at2759"/>
<feature type="signal peptide" evidence="6">
    <location>
        <begin position="1"/>
        <end position="18"/>
    </location>
</feature>
<evidence type="ECO:0000313" key="9">
    <source>
        <dbReference type="Proteomes" id="UP000223968"/>
    </source>
</evidence>
<keyword evidence="6" id="KW-0732">Signal</keyword>
<protein>
    <recommendedName>
        <fullName evidence="7">CENP-V/GFA domain-containing protein</fullName>
    </recommendedName>
</protein>
<comment type="caution">
    <text evidence="8">The sequence shown here is derived from an EMBL/GenBank/DDBJ whole genome shotgun (WGS) entry which is preliminary data.</text>
</comment>
<dbReference type="PANTHER" id="PTHR33337">
    <property type="entry name" value="GFA DOMAIN-CONTAINING PROTEIN"/>
    <property type="match status" value="1"/>
</dbReference>
<feature type="compositionally biased region" description="Polar residues" evidence="5">
    <location>
        <begin position="135"/>
        <end position="145"/>
    </location>
</feature>
<comment type="similarity">
    <text evidence="1">Belongs to the Gfa family.</text>
</comment>
<keyword evidence="4" id="KW-0456">Lyase</keyword>
<feature type="domain" description="CENP-V/GFA" evidence="7">
    <location>
        <begin position="183"/>
        <end position="306"/>
    </location>
</feature>
<name>A0A2B7XXZ6_9EURO</name>
<dbReference type="InterPro" id="IPR011057">
    <property type="entry name" value="Mss4-like_sf"/>
</dbReference>
<dbReference type="EMBL" id="PDNB01000043">
    <property type="protein sequence ID" value="PGH13653.1"/>
    <property type="molecule type" value="Genomic_DNA"/>
</dbReference>
<dbReference type="Proteomes" id="UP000223968">
    <property type="component" value="Unassembled WGS sequence"/>
</dbReference>
<keyword evidence="2" id="KW-0479">Metal-binding</keyword>
<dbReference type="SUPFAM" id="SSF51316">
    <property type="entry name" value="Mss4-like"/>
    <property type="match status" value="2"/>
</dbReference>
<feature type="chain" id="PRO_5013083810" description="CENP-V/GFA domain-containing protein" evidence="6">
    <location>
        <begin position="19"/>
        <end position="336"/>
    </location>
</feature>
<keyword evidence="9" id="KW-1185">Reference proteome</keyword>
<dbReference type="GO" id="GO:0046872">
    <property type="term" value="F:metal ion binding"/>
    <property type="evidence" value="ECO:0007669"/>
    <property type="project" value="UniProtKB-KW"/>
</dbReference>
<sequence>MTLCHCANCRWTTGMLCASYLLLESAPNLDGLVEYVEFTTASRWFCGTCGAHVFLQIREDHENEGRFMVARGTIADAELQTESIEHLCLESTTDGSLFGSSASVSNAPQSGTSNACFTGVTLTATSRRPGDSVSKDSPQQTNPPTRNLPASCHCTGVQIIITPPDHTSRLPSSPWSDTLVPFHSSPNASANPADVKWWLRDNDKKYLSNLCGCDSCRLASGFPIQSWVFVPRSNIFKASDSSSLAYNDLGTLKRYNSSPGVYREFCSACGATVFWHCEERPGVVDVSVGLLRAESGVRAEDWLDWELGRVSFEEMAVDRGMIRCLKKCLNHGVGYN</sequence>
<evidence type="ECO:0000256" key="5">
    <source>
        <dbReference type="SAM" id="MobiDB-lite"/>
    </source>
</evidence>
<proteinExistence type="inferred from homology"/>
<evidence type="ECO:0000256" key="1">
    <source>
        <dbReference type="ARBA" id="ARBA00005495"/>
    </source>
</evidence>
<keyword evidence="3" id="KW-0862">Zinc</keyword>
<evidence type="ECO:0000256" key="3">
    <source>
        <dbReference type="ARBA" id="ARBA00022833"/>
    </source>
</evidence>
<evidence type="ECO:0000256" key="4">
    <source>
        <dbReference type="ARBA" id="ARBA00023239"/>
    </source>
</evidence>
<evidence type="ECO:0000256" key="6">
    <source>
        <dbReference type="SAM" id="SignalP"/>
    </source>
</evidence>
<feature type="region of interest" description="Disordered" evidence="5">
    <location>
        <begin position="126"/>
        <end position="148"/>
    </location>
</feature>
<dbReference type="Gene3D" id="3.90.1590.10">
    <property type="entry name" value="glutathione-dependent formaldehyde- activating enzyme (gfa)"/>
    <property type="match status" value="2"/>
</dbReference>
<evidence type="ECO:0000259" key="7">
    <source>
        <dbReference type="PROSITE" id="PS51891"/>
    </source>
</evidence>
<dbReference type="PROSITE" id="PS51891">
    <property type="entry name" value="CENP_V_GFA"/>
    <property type="match status" value="2"/>
</dbReference>
<evidence type="ECO:0000313" key="8">
    <source>
        <dbReference type="EMBL" id="PGH13653.1"/>
    </source>
</evidence>
<gene>
    <name evidence="8" type="ORF">AJ79_03501</name>
</gene>
<dbReference type="GO" id="GO:0016846">
    <property type="term" value="F:carbon-sulfur lyase activity"/>
    <property type="evidence" value="ECO:0007669"/>
    <property type="project" value="InterPro"/>
</dbReference>
<feature type="domain" description="CENP-V/GFA" evidence="7">
    <location>
        <begin position="1"/>
        <end position="85"/>
    </location>
</feature>
<dbReference type="AlphaFoldDB" id="A0A2B7XXZ6"/>
<dbReference type="PANTHER" id="PTHR33337:SF40">
    <property type="entry name" value="CENP-V_GFA DOMAIN-CONTAINING PROTEIN-RELATED"/>
    <property type="match status" value="1"/>
</dbReference>
<reference evidence="8 9" key="1">
    <citation type="submission" date="2017-10" db="EMBL/GenBank/DDBJ databases">
        <title>Comparative genomics in systemic dimorphic fungi from Ajellomycetaceae.</title>
        <authorList>
            <person name="Munoz J.F."/>
            <person name="Mcewen J.G."/>
            <person name="Clay O.K."/>
            <person name="Cuomo C.A."/>
        </authorList>
    </citation>
    <scope>NUCLEOTIDE SEQUENCE [LARGE SCALE GENOMIC DNA]</scope>
    <source>
        <strain evidence="8 9">UAMH5409</strain>
    </source>
</reference>
<accession>A0A2B7XXZ6</accession>
<dbReference type="STRING" id="1447875.A0A2B7XXZ6"/>
<evidence type="ECO:0000256" key="2">
    <source>
        <dbReference type="ARBA" id="ARBA00022723"/>
    </source>
</evidence>
<dbReference type="Pfam" id="PF04828">
    <property type="entry name" value="GFA"/>
    <property type="match status" value="2"/>
</dbReference>
<dbReference type="InterPro" id="IPR006913">
    <property type="entry name" value="CENP-V/GFA"/>
</dbReference>